<evidence type="ECO:0000313" key="7">
    <source>
        <dbReference type="Proteomes" id="UP000192769"/>
    </source>
</evidence>
<evidence type="ECO:0000256" key="3">
    <source>
        <dbReference type="ARBA" id="ARBA00023159"/>
    </source>
</evidence>
<dbReference type="InterPro" id="IPR018062">
    <property type="entry name" value="HTH_AraC-typ_CS"/>
</dbReference>
<keyword evidence="3" id="KW-0010">Activator</keyword>
<evidence type="ECO:0000256" key="4">
    <source>
        <dbReference type="ARBA" id="ARBA00023163"/>
    </source>
</evidence>
<dbReference type="PROSITE" id="PS00041">
    <property type="entry name" value="HTH_ARAC_FAMILY_1"/>
    <property type="match status" value="1"/>
</dbReference>
<comment type="caution">
    <text evidence="6">The sequence shown here is derived from an EMBL/GenBank/DDBJ whole genome shotgun (WGS) entry which is preliminary data.</text>
</comment>
<dbReference type="PANTHER" id="PTHR46796:SF7">
    <property type="entry name" value="ARAC FAMILY TRANSCRIPTIONAL REGULATOR"/>
    <property type="match status" value="1"/>
</dbReference>
<evidence type="ECO:0000259" key="5">
    <source>
        <dbReference type="PROSITE" id="PS01124"/>
    </source>
</evidence>
<dbReference type="InterPro" id="IPR018060">
    <property type="entry name" value="HTH_AraC"/>
</dbReference>
<feature type="domain" description="HTH araC/xylS-type" evidence="5">
    <location>
        <begin position="199"/>
        <end position="297"/>
    </location>
</feature>
<dbReference type="InterPro" id="IPR032783">
    <property type="entry name" value="AraC_lig"/>
</dbReference>
<dbReference type="Proteomes" id="UP000192769">
    <property type="component" value="Unassembled WGS sequence"/>
</dbReference>
<sequence length="300" mass="32298">MDLLSQLLSLLKPESYVSGGVMLAPERSVQWPSHDGVKCYAIVSGECWLAVEGGAPLRLQKGDCFLLPPGPPFRLATALSAPTVDFTRVRTGMVSAAAEVQDAASGCLLAGGHFLLAGRAAKMLLDPLPTVVHIRNPADRAAMQWALERMVEEIRAPQPGSALIVQQLAFMLLIQALRLYASSSENTGWLAALRNEKLAAALVSMHQHPEQKWTLAQLAGEAGMSRAVFARRFKQTVGIAPVDYLTQWRMLLACERLTHSDDTIAQIAAASGYESESAFAKAFKRVIGCPPGKIAAPRKG</sequence>
<evidence type="ECO:0000256" key="1">
    <source>
        <dbReference type="ARBA" id="ARBA00023015"/>
    </source>
</evidence>
<dbReference type="RefSeq" id="WP_081141123.1">
    <property type="nucleotide sequence ID" value="NZ_MWUE01000027.1"/>
</dbReference>
<dbReference type="PANTHER" id="PTHR46796">
    <property type="entry name" value="HTH-TYPE TRANSCRIPTIONAL ACTIVATOR RHAS-RELATED"/>
    <property type="match status" value="1"/>
</dbReference>
<keyword evidence="1" id="KW-0805">Transcription regulation</keyword>
<dbReference type="EMBL" id="MWUE01000027">
    <property type="protein sequence ID" value="OQP31432.1"/>
    <property type="molecule type" value="Genomic_DNA"/>
</dbReference>
<name>A0A1V9DC20_9GAMM</name>
<dbReference type="AlphaFoldDB" id="A0A1V9DC20"/>
<proteinExistence type="predicted"/>
<dbReference type="InterPro" id="IPR014710">
    <property type="entry name" value="RmlC-like_jellyroll"/>
</dbReference>
<dbReference type="GO" id="GO:0043565">
    <property type="term" value="F:sequence-specific DNA binding"/>
    <property type="evidence" value="ECO:0007669"/>
    <property type="project" value="InterPro"/>
</dbReference>
<keyword evidence="7" id="KW-1185">Reference proteome</keyword>
<dbReference type="InterPro" id="IPR037923">
    <property type="entry name" value="HTH-like"/>
</dbReference>
<dbReference type="SUPFAM" id="SSF46689">
    <property type="entry name" value="Homeodomain-like"/>
    <property type="match status" value="2"/>
</dbReference>
<dbReference type="OrthoDB" id="9783876at2"/>
<dbReference type="Pfam" id="PF12852">
    <property type="entry name" value="Cupin_6"/>
    <property type="match status" value="1"/>
</dbReference>
<dbReference type="GO" id="GO:0003700">
    <property type="term" value="F:DNA-binding transcription factor activity"/>
    <property type="evidence" value="ECO:0007669"/>
    <property type="project" value="InterPro"/>
</dbReference>
<dbReference type="Gene3D" id="2.60.120.10">
    <property type="entry name" value="Jelly Rolls"/>
    <property type="match status" value="1"/>
</dbReference>
<dbReference type="PROSITE" id="PS01124">
    <property type="entry name" value="HTH_ARAC_FAMILY_2"/>
    <property type="match status" value="1"/>
</dbReference>
<dbReference type="InterPro" id="IPR050204">
    <property type="entry name" value="AraC_XylS_family_regulators"/>
</dbReference>
<dbReference type="SMART" id="SM00342">
    <property type="entry name" value="HTH_ARAC"/>
    <property type="match status" value="1"/>
</dbReference>
<organism evidence="6 7">
    <name type="scientific">Pantoea latae</name>
    <dbReference type="NCBI Taxonomy" id="1964541"/>
    <lineage>
        <taxon>Bacteria</taxon>
        <taxon>Pseudomonadati</taxon>
        <taxon>Pseudomonadota</taxon>
        <taxon>Gammaproteobacteria</taxon>
        <taxon>Enterobacterales</taxon>
        <taxon>Erwiniaceae</taxon>
        <taxon>Pantoea</taxon>
    </lineage>
</organism>
<protein>
    <submittedName>
        <fullName evidence="6">AraC family transcriptional regulator</fullName>
    </submittedName>
</protein>
<keyword evidence="2" id="KW-0238">DNA-binding</keyword>
<keyword evidence="4" id="KW-0804">Transcription</keyword>
<dbReference type="SUPFAM" id="SSF51215">
    <property type="entry name" value="Regulatory protein AraC"/>
    <property type="match status" value="1"/>
</dbReference>
<gene>
    <name evidence="6" type="ORF">B2J69_18635</name>
</gene>
<accession>A0A1V9DC20</accession>
<dbReference type="Gene3D" id="1.10.10.60">
    <property type="entry name" value="Homeodomain-like"/>
    <property type="match status" value="2"/>
</dbReference>
<dbReference type="InterPro" id="IPR009057">
    <property type="entry name" value="Homeodomain-like_sf"/>
</dbReference>
<reference evidence="6 7" key="1">
    <citation type="submission" date="2017-02" db="EMBL/GenBank/DDBJ databases">
        <title>Whole genome shotgun sequence of Pantoea agglomerans strain AS1 isolated from a cycad, Zamia floridana in Central Florida, USA.</title>
        <authorList>
            <person name="Lata P."/>
            <person name="Govindarajan S."/>
            <person name="Qi F."/>
            <person name="Li J.-L."/>
            <person name="Maurya S.K."/>
            <person name="Sahoo M.K."/>
        </authorList>
    </citation>
    <scope>NUCLEOTIDE SEQUENCE [LARGE SCALE GENOMIC DNA]</scope>
    <source>
        <strain evidence="6 7">AS1</strain>
    </source>
</reference>
<evidence type="ECO:0000313" key="6">
    <source>
        <dbReference type="EMBL" id="OQP31432.1"/>
    </source>
</evidence>
<evidence type="ECO:0000256" key="2">
    <source>
        <dbReference type="ARBA" id="ARBA00023125"/>
    </source>
</evidence>
<dbReference type="Pfam" id="PF12833">
    <property type="entry name" value="HTH_18"/>
    <property type="match status" value="1"/>
</dbReference>